<feature type="non-terminal residue" evidence="1">
    <location>
        <position position="171"/>
    </location>
</feature>
<keyword evidence="2" id="KW-1185">Reference proteome</keyword>
<comment type="caution">
    <text evidence="1">The sequence shown here is derived from an EMBL/GenBank/DDBJ whole genome shotgun (WGS) entry which is preliminary data.</text>
</comment>
<reference evidence="1" key="1">
    <citation type="submission" date="2022-07" db="EMBL/GenBank/DDBJ databases">
        <title>Phylogenomic reconstructions and comparative analyses of Kickxellomycotina fungi.</title>
        <authorList>
            <person name="Reynolds N.K."/>
            <person name="Stajich J.E."/>
            <person name="Barry K."/>
            <person name="Grigoriev I.V."/>
            <person name="Crous P."/>
            <person name="Smith M.E."/>
        </authorList>
    </citation>
    <scope>NUCLEOTIDE SEQUENCE</scope>
    <source>
        <strain evidence="1">CBS 102833</strain>
    </source>
</reference>
<dbReference type="Proteomes" id="UP001140096">
    <property type="component" value="Unassembled WGS sequence"/>
</dbReference>
<organism evidence="1 2">
    <name type="scientific">Coemansia furcata</name>
    <dbReference type="NCBI Taxonomy" id="417177"/>
    <lineage>
        <taxon>Eukaryota</taxon>
        <taxon>Fungi</taxon>
        <taxon>Fungi incertae sedis</taxon>
        <taxon>Zoopagomycota</taxon>
        <taxon>Kickxellomycotina</taxon>
        <taxon>Kickxellomycetes</taxon>
        <taxon>Kickxellales</taxon>
        <taxon>Kickxellaceae</taxon>
        <taxon>Coemansia</taxon>
    </lineage>
</organism>
<sequence>MSNVYNHRQMVPSAPLSSRVTELLDALRAEYDSLNQETSNMRMFKDEYDQRVSSQLNEIQAVQQSLFELERAHHKIKQQYEEEILRLRRELEARGGPPVPPGPFLQQQQQVPPPPQQQQQQQQMPPQLPPSQQQQQQQQPMPMGGGGGMPPGGMYAGMPPGPAAHGGGLNG</sequence>
<accession>A0ACC1L1F7</accession>
<proteinExistence type="predicted"/>
<gene>
    <name evidence="1" type="primary">TUP1_2</name>
    <name evidence="1" type="ORF">H4S07_005484</name>
</gene>
<dbReference type="EMBL" id="JANBUP010002706">
    <property type="protein sequence ID" value="KAJ2799268.1"/>
    <property type="molecule type" value="Genomic_DNA"/>
</dbReference>
<evidence type="ECO:0000313" key="2">
    <source>
        <dbReference type="Proteomes" id="UP001140096"/>
    </source>
</evidence>
<evidence type="ECO:0000313" key="1">
    <source>
        <dbReference type="EMBL" id="KAJ2799268.1"/>
    </source>
</evidence>
<protein>
    <submittedName>
        <fullName evidence="1">General transcription repressor</fullName>
    </submittedName>
</protein>
<name>A0ACC1L1F7_9FUNG</name>